<dbReference type="PANTHER" id="PTHR12377">
    <property type="entry name" value="CYTOSOLIC IRON-SULFUR ASSEMBLY COMPONENT 2B-RELATED"/>
    <property type="match status" value="1"/>
</dbReference>
<accession>R0KT06</accession>
<dbReference type="AlphaFoldDB" id="R0KT06"/>
<dbReference type="Gene3D" id="6.10.250.1280">
    <property type="match status" value="1"/>
</dbReference>
<organism evidence="2 3">
    <name type="scientific">Nosema bombycis (strain CQ1 / CVCC 102059)</name>
    <name type="common">Microsporidian parasite</name>
    <name type="synonym">Pebrine of silkworm</name>
    <dbReference type="NCBI Taxonomy" id="578461"/>
    <lineage>
        <taxon>Eukaryota</taxon>
        <taxon>Fungi</taxon>
        <taxon>Fungi incertae sedis</taxon>
        <taxon>Microsporidia</taxon>
        <taxon>Nosematidae</taxon>
        <taxon>Nosema</taxon>
    </lineage>
</organism>
<dbReference type="PANTHER" id="PTHR12377:SF0">
    <property type="entry name" value="CYTOSOLIC IRON-SULFUR ASSEMBLY COMPONENT 2B"/>
    <property type="match status" value="1"/>
</dbReference>
<name>R0KT06_NOSB1</name>
<dbReference type="SUPFAM" id="SSF117916">
    <property type="entry name" value="Fe-S cluster assembly (FSCA) domain-like"/>
    <property type="match status" value="1"/>
</dbReference>
<evidence type="ECO:0000313" key="2">
    <source>
        <dbReference type="EMBL" id="EOB13357.1"/>
    </source>
</evidence>
<evidence type="ECO:0000313" key="3">
    <source>
        <dbReference type="Proteomes" id="UP000016927"/>
    </source>
</evidence>
<dbReference type="STRING" id="578461.R0KT06"/>
<evidence type="ECO:0000256" key="1">
    <source>
        <dbReference type="ARBA" id="ARBA00010381"/>
    </source>
</evidence>
<dbReference type="OrthoDB" id="2746at2759"/>
<sequence length="174" mass="20092">MNEDPEIKDVLSERTIIEFKNNEIVEINEDVVFELIRDIKDPEHPLTIEELDVIRREYVKITRIEYTGIGINVGYPINIISIVFKPTIPHCSMAGIIGLSIKLLLERFIKGFKIDVRVIEGTHSNWEAISKQLNDKDRVMAASENESLMGIIRECTTRVVLKYYDQIVCDDEIE</sequence>
<protein>
    <submittedName>
        <fullName evidence="2">Uncharacterized protein</fullName>
    </submittedName>
</protein>
<dbReference type="OMA" id="NQCISAR"/>
<reference evidence="2 3" key="1">
    <citation type="journal article" date="2013" name="BMC Genomics">
        <title>Comparative genomics of parasitic silkworm microsporidia reveal an association between genome expansion and host adaptation.</title>
        <authorList>
            <person name="Pan G."/>
            <person name="Xu J."/>
            <person name="Li T."/>
            <person name="Xia Q."/>
            <person name="Liu S.L."/>
            <person name="Zhang G."/>
            <person name="Li S."/>
            <person name="Li C."/>
            <person name="Liu H."/>
            <person name="Yang L."/>
            <person name="Liu T."/>
            <person name="Zhang X."/>
            <person name="Wu Z."/>
            <person name="Fan W."/>
            <person name="Dang X."/>
            <person name="Xiang H."/>
            <person name="Tao M."/>
            <person name="Li Y."/>
            <person name="Hu J."/>
            <person name="Li Z."/>
            <person name="Lin L."/>
            <person name="Luo J."/>
            <person name="Geng L."/>
            <person name="Wang L."/>
            <person name="Long M."/>
            <person name="Wan Y."/>
            <person name="He N."/>
            <person name="Zhang Z."/>
            <person name="Lu C."/>
            <person name="Keeling P.J."/>
            <person name="Wang J."/>
            <person name="Xiang Z."/>
            <person name="Zhou Z."/>
        </authorList>
    </citation>
    <scope>NUCLEOTIDE SEQUENCE [LARGE SCALE GENOMIC DNA]</scope>
    <source>
        <strain evidence="3">CQ1 / CVCC 102059</strain>
    </source>
</reference>
<dbReference type="EMBL" id="KB908988">
    <property type="protein sequence ID" value="EOB13357.1"/>
    <property type="molecule type" value="Genomic_DNA"/>
</dbReference>
<dbReference type="HOGENOM" id="CLU_075876_4_1_1"/>
<dbReference type="Gene3D" id="3.30.300.130">
    <property type="entry name" value="Fe-S cluster assembly (FSCA)"/>
    <property type="match status" value="1"/>
</dbReference>
<dbReference type="Proteomes" id="UP000016927">
    <property type="component" value="Unassembled WGS sequence"/>
</dbReference>
<gene>
    <name evidence="2" type="ORF">NBO_80g0020</name>
</gene>
<dbReference type="InterPro" id="IPR039796">
    <property type="entry name" value="MIP18"/>
</dbReference>
<keyword evidence="3" id="KW-1185">Reference proteome</keyword>
<dbReference type="GO" id="GO:0051604">
    <property type="term" value="P:protein maturation"/>
    <property type="evidence" value="ECO:0007669"/>
    <property type="project" value="InterPro"/>
</dbReference>
<proteinExistence type="inferred from homology"/>
<comment type="similarity">
    <text evidence="1">Belongs to the MIP18 family.</text>
</comment>
<dbReference type="VEuPathDB" id="MicrosporidiaDB:NBO_80g0020"/>
<dbReference type="InterPro" id="IPR034904">
    <property type="entry name" value="FSCA_dom_sf"/>
</dbReference>